<evidence type="ECO:0000259" key="2">
    <source>
        <dbReference type="PROSITE" id="PS50184"/>
    </source>
</evidence>
<proteinExistence type="predicted"/>
<dbReference type="SMART" id="SM00214">
    <property type="entry name" value="VWC"/>
    <property type="match status" value="1"/>
</dbReference>
<dbReference type="EMBL" id="NCKU01005205">
    <property type="protein sequence ID" value="RWS04878.1"/>
    <property type="molecule type" value="Genomic_DNA"/>
</dbReference>
<evidence type="ECO:0000313" key="6">
    <source>
        <dbReference type="Proteomes" id="UP000285301"/>
    </source>
</evidence>
<keyword evidence="6" id="KW-1185">Reference proteome</keyword>
<feature type="transmembrane region" description="Helical" evidence="1">
    <location>
        <begin position="12"/>
        <end position="30"/>
    </location>
</feature>
<dbReference type="EMBL" id="NCKU01001761">
    <property type="protein sequence ID" value="RWS11328.1"/>
    <property type="molecule type" value="Genomic_DNA"/>
</dbReference>
<dbReference type="EMBL" id="NCKU01000711">
    <property type="protein sequence ID" value="RWS14464.1"/>
    <property type="molecule type" value="Genomic_DNA"/>
</dbReference>
<organism evidence="3 6">
    <name type="scientific">Dinothrombium tinctorium</name>
    <dbReference type="NCBI Taxonomy" id="1965070"/>
    <lineage>
        <taxon>Eukaryota</taxon>
        <taxon>Metazoa</taxon>
        <taxon>Ecdysozoa</taxon>
        <taxon>Arthropoda</taxon>
        <taxon>Chelicerata</taxon>
        <taxon>Arachnida</taxon>
        <taxon>Acari</taxon>
        <taxon>Acariformes</taxon>
        <taxon>Trombidiformes</taxon>
        <taxon>Prostigmata</taxon>
        <taxon>Anystina</taxon>
        <taxon>Parasitengona</taxon>
        <taxon>Trombidioidea</taxon>
        <taxon>Trombidiidae</taxon>
        <taxon>Dinothrombium</taxon>
    </lineage>
</organism>
<dbReference type="OrthoDB" id="6511152at2759"/>
<keyword evidence="1" id="KW-1133">Transmembrane helix</keyword>
<dbReference type="SUPFAM" id="SSF57603">
    <property type="entry name" value="FnI-like domain"/>
    <property type="match status" value="1"/>
</dbReference>
<dbReference type="Pfam" id="PF00093">
    <property type="entry name" value="VWC"/>
    <property type="match status" value="1"/>
</dbReference>
<feature type="domain" description="VWFC" evidence="2">
    <location>
        <begin position="69"/>
        <end position="136"/>
    </location>
</feature>
<sequence length="146" mass="16209">MNDRMSYSQYIAEFYSALTALFIALFLSPLKESIPANDQLIGDDNKNENPLITFLNAENWDASDPKNANKCKSGNRVFANGATWHPIMGPFGPMDCVNCKCVSGNIQCARIDCIPAYRLPCNKPKRLEGQCCPSCPELKRGKNSLK</sequence>
<name>A0A3S3NZH9_9ACAR</name>
<comment type="caution">
    <text evidence="3">The sequence shown here is derived from an EMBL/GenBank/DDBJ whole genome shotgun (WGS) entry which is preliminary data.</text>
</comment>
<dbReference type="PROSITE" id="PS50184">
    <property type="entry name" value="VWFC_2"/>
    <property type="match status" value="1"/>
</dbReference>
<keyword evidence="1" id="KW-0812">Transmembrane</keyword>
<evidence type="ECO:0000256" key="1">
    <source>
        <dbReference type="SAM" id="Phobius"/>
    </source>
</evidence>
<dbReference type="GO" id="GO:0030514">
    <property type="term" value="P:negative regulation of BMP signaling pathway"/>
    <property type="evidence" value="ECO:0007669"/>
    <property type="project" value="TreeGrafter"/>
</dbReference>
<dbReference type="Proteomes" id="UP000285301">
    <property type="component" value="Unassembled WGS sequence"/>
</dbReference>
<dbReference type="InterPro" id="IPR045717">
    <property type="entry name" value="CHRDL1/2"/>
</dbReference>
<evidence type="ECO:0000313" key="5">
    <source>
        <dbReference type="EMBL" id="RWS14464.1"/>
    </source>
</evidence>
<dbReference type="GO" id="GO:0030154">
    <property type="term" value="P:cell differentiation"/>
    <property type="evidence" value="ECO:0007669"/>
    <property type="project" value="TreeGrafter"/>
</dbReference>
<dbReference type="InterPro" id="IPR001007">
    <property type="entry name" value="VWF_dom"/>
</dbReference>
<dbReference type="GO" id="GO:0005615">
    <property type="term" value="C:extracellular space"/>
    <property type="evidence" value="ECO:0007669"/>
    <property type="project" value="TreeGrafter"/>
</dbReference>
<dbReference type="AlphaFoldDB" id="A0A3S3NZH9"/>
<evidence type="ECO:0000313" key="4">
    <source>
        <dbReference type="EMBL" id="RWS11328.1"/>
    </source>
</evidence>
<dbReference type="GO" id="GO:0036122">
    <property type="term" value="F:BMP binding"/>
    <property type="evidence" value="ECO:0007669"/>
    <property type="project" value="TreeGrafter"/>
</dbReference>
<dbReference type="PANTHER" id="PTHR46303">
    <property type="entry name" value="VWFC DOMAIN-CONTAINING PROTEIN"/>
    <property type="match status" value="1"/>
</dbReference>
<gene>
    <name evidence="3" type="ORF">B4U79_16367</name>
    <name evidence="5" type="ORF">B4U79_17288</name>
    <name evidence="4" type="ORF">B4U79_17540</name>
</gene>
<accession>A0A3S3NZH9</accession>
<keyword evidence="1" id="KW-0472">Membrane</keyword>
<protein>
    <recommendedName>
        <fullName evidence="2">VWFC domain-containing protein</fullName>
    </recommendedName>
</protein>
<dbReference type="STRING" id="1965070.A0A3S3NZH9"/>
<evidence type="ECO:0000313" key="3">
    <source>
        <dbReference type="EMBL" id="RWS04878.1"/>
    </source>
</evidence>
<reference evidence="3 6" key="1">
    <citation type="journal article" date="2018" name="Gigascience">
        <title>Genomes of trombidid mites reveal novel predicted allergens and laterally-transferred genes associated with secondary metabolism.</title>
        <authorList>
            <person name="Dong X."/>
            <person name="Chaisiri K."/>
            <person name="Xia D."/>
            <person name="Armstrong S.D."/>
            <person name="Fang Y."/>
            <person name="Donnelly M.J."/>
            <person name="Kadowaki T."/>
            <person name="McGarry J.W."/>
            <person name="Darby A.C."/>
            <person name="Makepeace B.L."/>
        </authorList>
    </citation>
    <scope>NUCLEOTIDE SEQUENCE [LARGE SCALE GENOMIC DNA]</scope>
    <source>
        <strain evidence="3">UoL-WK</strain>
    </source>
</reference>
<dbReference type="Gene3D" id="6.20.200.20">
    <property type="match status" value="1"/>
</dbReference>
<reference evidence="3" key="2">
    <citation type="submission" date="2018-11" db="EMBL/GenBank/DDBJ databases">
        <title>Trombidioid mite genomics.</title>
        <authorList>
            <person name="Dong X."/>
        </authorList>
    </citation>
    <scope>NUCLEOTIDE SEQUENCE</scope>
    <source>
        <strain evidence="3">UoL-WK</strain>
    </source>
</reference>
<dbReference type="PANTHER" id="PTHR46303:SF1">
    <property type="entry name" value="VWFC DOMAIN-CONTAINING PROTEIN"/>
    <property type="match status" value="1"/>
</dbReference>
<dbReference type="PROSITE" id="PS01208">
    <property type="entry name" value="VWFC_1"/>
    <property type="match status" value="1"/>
</dbReference>